<protein>
    <recommendedName>
        <fullName evidence="1">GP-PDE domain-containing protein</fullName>
    </recommendedName>
</protein>
<reference evidence="2 3" key="1">
    <citation type="journal article" date="2015" name="Genome Announc.">
        <title>Expanding the biotechnology potential of lactobacilli through comparative genomics of 213 strains and associated genera.</title>
        <authorList>
            <person name="Sun Z."/>
            <person name="Harris H.M."/>
            <person name="McCann A."/>
            <person name="Guo C."/>
            <person name="Argimon S."/>
            <person name="Zhang W."/>
            <person name="Yang X."/>
            <person name="Jeffery I.B."/>
            <person name="Cooney J.C."/>
            <person name="Kagawa T.F."/>
            <person name="Liu W."/>
            <person name="Song Y."/>
            <person name="Salvetti E."/>
            <person name="Wrobel A."/>
            <person name="Rasinkangas P."/>
            <person name="Parkhill J."/>
            <person name="Rea M.C."/>
            <person name="O'Sullivan O."/>
            <person name="Ritari J."/>
            <person name="Douillard F.P."/>
            <person name="Paul Ross R."/>
            <person name="Yang R."/>
            <person name="Briner A.E."/>
            <person name="Felis G.E."/>
            <person name="de Vos W.M."/>
            <person name="Barrangou R."/>
            <person name="Klaenhammer T.R."/>
            <person name="Caufield P.W."/>
            <person name="Cui Y."/>
            <person name="Zhang H."/>
            <person name="O'Toole P.W."/>
        </authorList>
    </citation>
    <scope>NUCLEOTIDE SEQUENCE [LARGE SCALE GENOMIC DNA]</scope>
    <source>
        <strain evidence="2 3">DSM 24301</strain>
    </source>
</reference>
<dbReference type="Proteomes" id="UP000050969">
    <property type="component" value="Unassembled WGS sequence"/>
</dbReference>
<dbReference type="InterPro" id="IPR030395">
    <property type="entry name" value="GP_PDE_dom"/>
</dbReference>
<name>A0A0R2MN45_9LACO</name>
<dbReference type="STRING" id="1293598.IV56_GL000198"/>
<dbReference type="GO" id="GO:0008081">
    <property type="term" value="F:phosphoric diester hydrolase activity"/>
    <property type="evidence" value="ECO:0007669"/>
    <property type="project" value="InterPro"/>
</dbReference>
<evidence type="ECO:0000259" key="1">
    <source>
        <dbReference type="PROSITE" id="PS51704"/>
    </source>
</evidence>
<accession>A0A0R2MN45</accession>
<feature type="domain" description="GP-PDE" evidence="1">
    <location>
        <begin position="27"/>
        <end position="263"/>
    </location>
</feature>
<sequence length="330" mass="37802">MNNLGKQMRVLAFTVFLGTVFAFGSGFTILGHRGETYDHTRGIVEHSFASYDRAIADDADYIELDLRQSSDGVLVVSHDETTKRLTGVPDDIRSTTWAQLQRLSISKQEHLHSLEQILTRYARNPKVRFMIETRSVGGALSMEPKLVNLVKKYGLTSRVYYESFVPNSLARLKVLQPQVPVLLLVNGGADLTPAFLNHHRWVNSFGPYYEGLSRAEINRVRAQHQQIYPWFSNRHEPSDVRSVVGLGVDGIFTNWAFRYTLATRRQPYRRVVSINTHGRGSVNLLNGEGRYLNHYLHNGTRWRAYYRVYIRGTELVNIGGDQFIPQKYLK</sequence>
<dbReference type="AlphaFoldDB" id="A0A0R2MN45"/>
<gene>
    <name evidence="2" type="ORF">IV56_GL000198</name>
</gene>
<proteinExistence type="predicted"/>
<dbReference type="EMBL" id="JQCE01000075">
    <property type="protein sequence ID" value="KRO15110.1"/>
    <property type="molecule type" value="Genomic_DNA"/>
</dbReference>
<keyword evidence="3" id="KW-1185">Reference proteome</keyword>
<dbReference type="PATRIC" id="fig|1293598.4.peg.213"/>
<evidence type="ECO:0000313" key="2">
    <source>
        <dbReference type="EMBL" id="KRO15110.1"/>
    </source>
</evidence>
<dbReference type="PANTHER" id="PTHR46211:SF1">
    <property type="entry name" value="GLYCEROPHOSPHODIESTER PHOSPHODIESTERASE, CYTOPLASMIC"/>
    <property type="match status" value="1"/>
</dbReference>
<dbReference type="PANTHER" id="PTHR46211">
    <property type="entry name" value="GLYCEROPHOSPHORYL DIESTER PHOSPHODIESTERASE"/>
    <property type="match status" value="1"/>
</dbReference>
<dbReference type="Pfam" id="PF03009">
    <property type="entry name" value="GDPD"/>
    <property type="match status" value="1"/>
</dbReference>
<dbReference type="PROSITE" id="PS51704">
    <property type="entry name" value="GP_PDE"/>
    <property type="match status" value="1"/>
</dbReference>
<evidence type="ECO:0000313" key="3">
    <source>
        <dbReference type="Proteomes" id="UP000050969"/>
    </source>
</evidence>
<dbReference type="InterPro" id="IPR017946">
    <property type="entry name" value="PLC-like_Pdiesterase_TIM-brl"/>
</dbReference>
<dbReference type="Gene3D" id="3.20.20.190">
    <property type="entry name" value="Phosphatidylinositol (PI) phosphodiesterase"/>
    <property type="match status" value="1"/>
</dbReference>
<organism evidence="2 3">
    <name type="scientific">Lacticaseibacillus saniviri JCM 17471 = DSM 24301</name>
    <dbReference type="NCBI Taxonomy" id="1293598"/>
    <lineage>
        <taxon>Bacteria</taxon>
        <taxon>Bacillati</taxon>
        <taxon>Bacillota</taxon>
        <taxon>Bacilli</taxon>
        <taxon>Lactobacillales</taxon>
        <taxon>Lactobacillaceae</taxon>
        <taxon>Lacticaseibacillus</taxon>
    </lineage>
</organism>
<dbReference type="GO" id="GO:0006629">
    <property type="term" value="P:lipid metabolic process"/>
    <property type="evidence" value="ECO:0007669"/>
    <property type="project" value="InterPro"/>
</dbReference>
<comment type="caution">
    <text evidence="2">The sequence shown here is derived from an EMBL/GenBank/DDBJ whole genome shotgun (WGS) entry which is preliminary data.</text>
</comment>
<dbReference type="SUPFAM" id="SSF51695">
    <property type="entry name" value="PLC-like phosphodiesterases"/>
    <property type="match status" value="1"/>
</dbReference>